<name>L1JEB6_GUITC</name>
<evidence type="ECO:0000313" key="1">
    <source>
        <dbReference type="EMBL" id="EKX46455.1"/>
    </source>
</evidence>
<feature type="non-terminal residue" evidence="1">
    <location>
        <position position="151"/>
    </location>
</feature>
<dbReference type="EnsemblProtists" id="EKX46455">
    <property type="protein sequence ID" value="EKX46455"/>
    <property type="gene ID" value="GUITHDRAFT_70556"/>
</dbReference>
<dbReference type="PANTHER" id="PTHR24114:SF2">
    <property type="entry name" value="F-BOX DOMAIN-CONTAINING PROTEIN-RELATED"/>
    <property type="match status" value="1"/>
</dbReference>
<reference evidence="3" key="2">
    <citation type="submission" date="2012-11" db="EMBL/GenBank/DDBJ databases">
        <authorList>
            <person name="Kuo A."/>
            <person name="Curtis B.A."/>
            <person name="Tanifuji G."/>
            <person name="Burki F."/>
            <person name="Gruber A."/>
            <person name="Irimia M."/>
            <person name="Maruyama S."/>
            <person name="Arias M.C."/>
            <person name="Ball S.G."/>
            <person name="Gile G.H."/>
            <person name="Hirakawa Y."/>
            <person name="Hopkins J.F."/>
            <person name="Rensing S.A."/>
            <person name="Schmutz J."/>
            <person name="Symeonidi A."/>
            <person name="Elias M."/>
            <person name="Eveleigh R.J."/>
            <person name="Herman E.K."/>
            <person name="Klute M.J."/>
            <person name="Nakayama T."/>
            <person name="Obornik M."/>
            <person name="Reyes-Prieto A."/>
            <person name="Armbrust E.V."/>
            <person name="Aves S.J."/>
            <person name="Beiko R.G."/>
            <person name="Coutinho P."/>
            <person name="Dacks J.B."/>
            <person name="Durnford D.G."/>
            <person name="Fast N.M."/>
            <person name="Green B.R."/>
            <person name="Grisdale C."/>
            <person name="Hempe F."/>
            <person name="Henrissat B."/>
            <person name="Hoppner M.P."/>
            <person name="Ishida K.-I."/>
            <person name="Kim E."/>
            <person name="Koreny L."/>
            <person name="Kroth P.G."/>
            <person name="Liu Y."/>
            <person name="Malik S.-B."/>
            <person name="Maier U.G."/>
            <person name="McRose D."/>
            <person name="Mock T."/>
            <person name="Neilson J.A."/>
            <person name="Onodera N.T."/>
            <person name="Poole A.M."/>
            <person name="Pritham E.J."/>
            <person name="Richards T.A."/>
            <person name="Rocap G."/>
            <person name="Roy S.W."/>
            <person name="Sarai C."/>
            <person name="Schaack S."/>
            <person name="Shirato S."/>
            <person name="Slamovits C.H."/>
            <person name="Spencer D.F."/>
            <person name="Suzuki S."/>
            <person name="Worden A.Z."/>
            <person name="Zauner S."/>
            <person name="Barry K."/>
            <person name="Bell C."/>
            <person name="Bharti A.K."/>
            <person name="Crow J.A."/>
            <person name="Grimwood J."/>
            <person name="Kramer R."/>
            <person name="Lindquist E."/>
            <person name="Lucas S."/>
            <person name="Salamov A."/>
            <person name="McFadden G.I."/>
            <person name="Lane C.E."/>
            <person name="Keeling P.J."/>
            <person name="Gray M.W."/>
            <person name="Grigoriev I.V."/>
            <person name="Archibald J.M."/>
        </authorList>
    </citation>
    <scope>NUCLEOTIDE SEQUENCE</scope>
    <source>
        <strain evidence="3">CCMP2712</strain>
    </source>
</reference>
<dbReference type="InterPro" id="IPR052394">
    <property type="entry name" value="LRR-containing"/>
</dbReference>
<dbReference type="OrthoDB" id="120976at2759"/>
<reference evidence="1 3" key="1">
    <citation type="journal article" date="2012" name="Nature">
        <title>Algal genomes reveal evolutionary mosaicism and the fate of nucleomorphs.</title>
        <authorList>
            <consortium name="DOE Joint Genome Institute"/>
            <person name="Curtis B.A."/>
            <person name="Tanifuji G."/>
            <person name="Burki F."/>
            <person name="Gruber A."/>
            <person name="Irimia M."/>
            <person name="Maruyama S."/>
            <person name="Arias M.C."/>
            <person name="Ball S.G."/>
            <person name="Gile G.H."/>
            <person name="Hirakawa Y."/>
            <person name="Hopkins J.F."/>
            <person name="Kuo A."/>
            <person name="Rensing S.A."/>
            <person name="Schmutz J."/>
            <person name="Symeonidi A."/>
            <person name="Elias M."/>
            <person name="Eveleigh R.J."/>
            <person name="Herman E.K."/>
            <person name="Klute M.J."/>
            <person name="Nakayama T."/>
            <person name="Obornik M."/>
            <person name="Reyes-Prieto A."/>
            <person name="Armbrust E.V."/>
            <person name="Aves S.J."/>
            <person name="Beiko R.G."/>
            <person name="Coutinho P."/>
            <person name="Dacks J.B."/>
            <person name="Durnford D.G."/>
            <person name="Fast N.M."/>
            <person name="Green B.R."/>
            <person name="Grisdale C.J."/>
            <person name="Hempel F."/>
            <person name="Henrissat B."/>
            <person name="Hoppner M.P."/>
            <person name="Ishida K."/>
            <person name="Kim E."/>
            <person name="Koreny L."/>
            <person name="Kroth P.G."/>
            <person name="Liu Y."/>
            <person name="Malik S.B."/>
            <person name="Maier U.G."/>
            <person name="McRose D."/>
            <person name="Mock T."/>
            <person name="Neilson J.A."/>
            <person name="Onodera N.T."/>
            <person name="Poole A.M."/>
            <person name="Pritham E.J."/>
            <person name="Richards T.A."/>
            <person name="Rocap G."/>
            <person name="Roy S.W."/>
            <person name="Sarai C."/>
            <person name="Schaack S."/>
            <person name="Shirato S."/>
            <person name="Slamovits C.H."/>
            <person name="Spencer D.F."/>
            <person name="Suzuki S."/>
            <person name="Worden A.Z."/>
            <person name="Zauner S."/>
            <person name="Barry K."/>
            <person name="Bell C."/>
            <person name="Bharti A.K."/>
            <person name="Crow J.A."/>
            <person name="Grimwood J."/>
            <person name="Kramer R."/>
            <person name="Lindquist E."/>
            <person name="Lucas S."/>
            <person name="Salamov A."/>
            <person name="McFadden G.I."/>
            <person name="Lane C.E."/>
            <person name="Keeling P.J."/>
            <person name="Gray M.W."/>
            <person name="Grigoriev I.V."/>
            <person name="Archibald J.M."/>
        </authorList>
    </citation>
    <scope>NUCLEOTIDE SEQUENCE</scope>
    <source>
        <strain evidence="1 3">CCMP2712</strain>
    </source>
</reference>
<protein>
    <submittedName>
        <fullName evidence="1 2">Uncharacterized protein</fullName>
    </submittedName>
</protein>
<dbReference type="Proteomes" id="UP000011087">
    <property type="component" value="Unassembled WGS sequence"/>
</dbReference>
<dbReference type="KEGG" id="gtt:GUITHDRAFT_70556"/>
<organism evidence="1">
    <name type="scientific">Guillardia theta (strain CCMP2712)</name>
    <name type="common">Cryptophyte</name>
    <dbReference type="NCBI Taxonomy" id="905079"/>
    <lineage>
        <taxon>Eukaryota</taxon>
        <taxon>Cryptophyceae</taxon>
        <taxon>Pyrenomonadales</taxon>
        <taxon>Geminigeraceae</taxon>
        <taxon>Guillardia</taxon>
    </lineage>
</organism>
<sequence length="151" mass="15895">MHALASALKYNMLVTEVCLHSPTTRMKEGKELWTAVASCPSLSKLSVHFALLGPQPCSILAQLVSRRACALQELSLNNTNIGGRGMRMLAAGLEVNSSIQVLSLQNCSIGEEGGTSLAGVLGKHPTMREVDLSWNSLGPNGSAMILHALGG</sequence>
<dbReference type="InterPro" id="IPR001611">
    <property type="entry name" value="Leu-rich_rpt"/>
</dbReference>
<evidence type="ECO:0000313" key="3">
    <source>
        <dbReference type="Proteomes" id="UP000011087"/>
    </source>
</evidence>
<dbReference type="PANTHER" id="PTHR24114">
    <property type="entry name" value="LEUCINE RICH REPEAT FAMILY PROTEIN"/>
    <property type="match status" value="1"/>
</dbReference>
<dbReference type="AlphaFoldDB" id="L1JEB6"/>
<dbReference type="OMA" id="THEGCAS"/>
<evidence type="ECO:0000313" key="2">
    <source>
        <dbReference type="EnsemblProtists" id="EKX46455"/>
    </source>
</evidence>
<dbReference type="GeneID" id="17303224"/>
<dbReference type="Pfam" id="PF13516">
    <property type="entry name" value="LRR_6"/>
    <property type="match status" value="3"/>
</dbReference>
<dbReference type="EMBL" id="JH992994">
    <property type="protein sequence ID" value="EKX46455.1"/>
    <property type="molecule type" value="Genomic_DNA"/>
</dbReference>
<dbReference type="PaxDb" id="55529-EKX46455"/>
<dbReference type="SMART" id="SM00368">
    <property type="entry name" value="LRR_RI"/>
    <property type="match status" value="3"/>
</dbReference>
<dbReference type="HOGENOM" id="CLU_1736284_0_0_1"/>
<dbReference type="Gene3D" id="3.80.10.10">
    <property type="entry name" value="Ribonuclease Inhibitor"/>
    <property type="match status" value="1"/>
</dbReference>
<accession>L1JEB6</accession>
<proteinExistence type="predicted"/>
<keyword evidence="3" id="KW-1185">Reference proteome</keyword>
<dbReference type="RefSeq" id="XP_005833435.1">
    <property type="nucleotide sequence ID" value="XM_005833378.1"/>
</dbReference>
<reference evidence="2" key="3">
    <citation type="submission" date="2015-06" db="UniProtKB">
        <authorList>
            <consortium name="EnsemblProtists"/>
        </authorList>
    </citation>
    <scope>IDENTIFICATION</scope>
</reference>
<gene>
    <name evidence="1" type="ORF">GUITHDRAFT_70556</name>
</gene>
<dbReference type="SUPFAM" id="SSF52047">
    <property type="entry name" value="RNI-like"/>
    <property type="match status" value="1"/>
</dbReference>
<dbReference type="InterPro" id="IPR032675">
    <property type="entry name" value="LRR_dom_sf"/>
</dbReference>